<dbReference type="RefSeq" id="WP_074653362.1">
    <property type="nucleotide sequence ID" value="NZ_FNSD01000001.1"/>
</dbReference>
<protein>
    <submittedName>
        <fullName evidence="2">Uncharacterized protein</fullName>
    </submittedName>
</protein>
<evidence type="ECO:0000256" key="1">
    <source>
        <dbReference type="SAM" id="Phobius"/>
    </source>
</evidence>
<gene>
    <name evidence="2" type="ORF">SAMN05443244_1727</name>
</gene>
<dbReference type="Proteomes" id="UP000182409">
    <property type="component" value="Unassembled WGS sequence"/>
</dbReference>
<name>A0A1H4LVS0_9BACT</name>
<dbReference type="AlphaFoldDB" id="A0A1H4LVS0"/>
<accession>A0A1H4LVS0</accession>
<organism evidence="2 3">
    <name type="scientific">Terriglobus roseus</name>
    <dbReference type="NCBI Taxonomy" id="392734"/>
    <lineage>
        <taxon>Bacteria</taxon>
        <taxon>Pseudomonadati</taxon>
        <taxon>Acidobacteriota</taxon>
        <taxon>Terriglobia</taxon>
        <taxon>Terriglobales</taxon>
        <taxon>Acidobacteriaceae</taxon>
        <taxon>Terriglobus</taxon>
    </lineage>
</organism>
<keyword evidence="1" id="KW-0812">Transmembrane</keyword>
<evidence type="ECO:0000313" key="2">
    <source>
        <dbReference type="EMBL" id="SEB74614.1"/>
    </source>
</evidence>
<keyword evidence="1" id="KW-1133">Transmembrane helix</keyword>
<evidence type="ECO:0000313" key="3">
    <source>
        <dbReference type="Proteomes" id="UP000182409"/>
    </source>
</evidence>
<reference evidence="2 3" key="1">
    <citation type="submission" date="2016-10" db="EMBL/GenBank/DDBJ databases">
        <authorList>
            <person name="de Groot N.N."/>
        </authorList>
    </citation>
    <scope>NUCLEOTIDE SEQUENCE [LARGE SCALE GENOMIC DNA]</scope>
    <source>
        <strain evidence="2 3">AB35.6</strain>
    </source>
</reference>
<feature type="transmembrane region" description="Helical" evidence="1">
    <location>
        <begin position="20"/>
        <end position="39"/>
    </location>
</feature>
<proteinExistence type="predicted"/>
<sequence>MLNDQHSSDVPETKGNGVRNLLFAFTVLALIAVAVRIYLIHRERVEADKPAAAAAAPSYTDDQMIMPRHLHQTDVKDAKELNGKRMWVYAAGQLNAYPATPTHMDYAHPGPLLLGAEPIDVVNFIEGKAPASAFSRVPKGDGQVFLLFHRPSDPGKLWGTPVGFKDGKFYTFYLDECFFYDDPHTLYKHWGEARWKAIDEHRAEKGMSEMQAQLALGQVSKPGPGAPGNRTVVYDNDGKPVTMTFVKDKAVTVE</sequence>
<dbReference type="EMBL" id="FNSD01000001">
    <property type="protein sequence ID" value="SEB74614.1"/>
    <property type="molecule type" value="Genomic_DNA"/>
</dbReference>
<dbReference type="OrthoDB" id="117379at2"/>
<keyword evidence="1" id="KW-0472">Membrane</keyword>